<feature type="binding site" evidence="8">
    <location>
        <begin position="11"/>
        <end position="13"/>
    </location>
    <ligand>
        <name>substrate</name>
    </ligand>
</feature>
<comment type="caution">
    <text evidence="8">Lacks conserved residue(s) required for the propagation of feature annotation.</text>
</comment>
<evidence type="ECO:0000256" key="8">
    <source>
        <dbReference type="HAMAP-Rule" id="MF_00917"/>
    </source>
</evidence>
<dbReference type="GO" id="GO:0051539">
    <property type="term" value="F:4 iron, 4 sulfur cluster binding"/>
    <property type="evidence" value="ECO:0007669"/>
    <property type="project" value="UniProtKB-UniRule"/>
</dbReference>
<dbReference type="InterPro" id="IPR013785">
    <property type="entry name" value="Aldolase_TIM"/>
</dbReference>
<accession>E4TXN3</accession>
<dbReference type="SUPFAM" id="SSF102114">
    <property type="entry name" value="Radical SAM enzymes"/>
    <property type="match status" value="1"/>
</dbReference>
<evidence type="ECO:0000256" key="7">
    <source>
        <dbReference type="ARBA" id="ARBA00023239"/>
    </source>
</evidence>
<comment type="similarity">
    <text evidence="8">Belongs to the radical SAM superfamily. 7-carboxy-7-deazaguanine synthase family.</text>
</comment>
<feature type="binding site" evidence="8">
    <location>
        <position position="54"/>
    </location>
    <ligand>
        <name>Mg(2+)</name>
        <dbReference type="ChEBI" id="CHEBI:18420"/>
    </ligand>
</feature>
<evidence type="ECO:0000313" key="10">
    <source>
        <dbReference type="EMBL" id="ADR34969.1"/>
    </source>
</evidence>
<dbReference type="eggNOG" id="COG0602">
    <property type="taxonomic scope" value="Bacteria"/>
</dbReference>
<dbReference type="HOGENOM" id="CLU_066739_2_2_7"/>
<evidence type="ECO:0000256" key="3">
    <source>
        <dbReference type="ARBA" id="ARBA00022723"/>
    </source>
</evidence>
<sequence length="252" mass="28559">MLYLVEHFYSVQGEGKYTGVPSLFFRFGGCNLKCEGFGCRESAPDGSEVLGCDTVYAVDRKGFGELWMEIEELQSLIWIMNGYRLPPHVDVVLTGGEPLIYANEPIFVEFIEYLIAHGHRVTFETNATIAPDFKRYPFYAQATYALSVKLSNSGEPLEKRVKPEAYGTIIAHAKESFFKFTVDEPSLVSHIESEIDEIIAPHPYTPVYCMPLGGDKAHIEANCEAVIEFCKRRGFIYSDRLHIRIWDQNHGV</sequence>
<keyword evidence="2 8" id="KW-0949">S-adenosyl-L-methionine</keyword>
<dbReference type="Proteomes" id="UP000008721">
    <property type="component" value="Chromosome"/>
</dbReference>
<keyword evidence="5 8" id="KW-0408">Iron</keyword>
<keyword evidence="7 8" id="KW-0456">Lyase</keyword>
<feature type="binding site" evidence="8">
    <location>
        <position position="94"/>
    </location>
    <ligand>
        <name>substrate</name>
    </ligand>
</feature>
<comment type="catalytic activity">
    <reaction evidence="8">
        <text>6-carboxy-5,6,7,8-tetrahydropterin + H(+) = 7-carboxy-7-carbaguanine + NH4(+)</text>
        <dbReference type="Rhea" id="RHEA:27974"/>
        <dbReference type="ChEBI" id="CHEBI:15378"/>
        <dbReference type="ChEBI" id="CHEBI:28938"/>
        <dbReference type="ChEBI" id="CHEBI:61032"/>
        <dbReference type="ChEBI" id="CHEBI:61036"/>
        <dbReference type="EC" id="4.3.99.3"/>
    </reaction>
</comment>
<name>E4TXN3_SULKY</name>
<proteinExistence type="inferred from homology"/>
<keyword evidence="3 8" id="KW-0479">Metal-binding</keyword>
<evidence type="ECO:0000313" key="11">
    <source>
        <dbReference type="Proteomes" id="UP000008721"/>
    </source>
</evidence>
<dbReference type="UniPathway" id="UPA00391"/>
<reference evidence="10 11" key="1">
    <citation type="journal article" date="2012" name="Stand. Genomic Sci.">
        <title>Complete genome sequence of the sulfur compounds oxidizing chemolithoautotroph Sulfuricurvum kujiense type strain (YK-1(T)).</title>
        <authorList>
            <person name="Han C."/>
            <person name="Kotsyurbenko O."/>
            <person name="Chertkov O."/>
            <person name="Held B."/>
            <person name="Lapidus A."/>
            <person name="Nolan M."/>
            <person name="Lucas S."/>
            <person name="Hammon N."/>
            <person name="Deshpande S."/>
            <person name="Cheng J.F."/>
            <person name="Tapia R."/>
            <person name="Goodwin L.A."/>
            <person name="Pitluck S."/>
            <person name="Liolios K."/>
            <person name="Pagani I."/>
            <person name="Ivanova N."/>
            <person name="Mavromatis K."/>
            <person name="Mikhailova N."/>
            <person name="Pati A."/>
            <person name="Chen A."/>
            <person name="Palaniappan K."/>
            <person name="Land M."/>
            <person name="Hauser L."/>
            <person name="Chang Y.J."/>
            <person name="Jeffries C.D."/>
            <person name="Brambilla E.M."/>
            <person name="Rohde M."/>
            <person name="Spring S."/>
            <person name="Sikorski J."/>
            <person name="Goker M."/>
            <person name="Woyke T."/>
            <person name="Bristow J."/>
            <person name="Eisen J.A."/>
            <person name="Markowitz V."/>
            <person name="Hugenholtz P."/>
            <person name="Kyrpides N.C."/>
            <person name="Klenk H.P."/>
            <person name="Detter J.C."/>
        </authorList>
    </citation>
    <scope>NUCLEOTIDE SEQUENCE [LARGE SCALE GENOMIC DNA]</scope>
    <source>
        <strain evidence="11">ATCC BAA-921 / DSM 16994 / JCM 11577 / YK-1</strain>
    </source>
</reference>
<dbReference type="InterPro" id="IPR007197">
    <property type="entry name" value="rSAM"/>
</dbReference>
<feature type="domain" description="Radical SAM core" evidence="9">
    <location>
        <begin position="17"/>
        <end position="248"/>
    </location>
</feature>
<dbReference type="PANTHER" id="PTHR42836:SF1">
    <property type="entry name" value="7-CARBOXY-7-DEAZAGUANINE SYNTHASE"/>
    <property type="match status" value="1"/>
</dbReference>
<keyword evidence="1 8" id="KW-0004">4Fe-4S</keyword>
<dbReference type="GO" id="GO:0008616">
    <property type="term" value="P:tRNA queuosine(34) biosynthetic process"/>
    <property type="evidence" value="ECO:0007669"/>
    <property type="project" value="UniProtKB-UniRule"/>
</dbReference>
<evidence type="ECO:0000256" key="1">
    <source>
        <dbReference type="ARBA" id="ARBA00022485"/>
    </source>
</evidence>
<feature type="binding site" evidence="8">
    <location>
        <position position="30"/>
    </location>
    <ligand>
        <name>[4Fe-4S] cluster</name>
        <dbReference type="ChEBI" id="CHEBI:49883"/>
        <note>4Fe-4S-S-AdoMet</note>
    </ligand>
</feature>
<feature type="binding site" evidence="8">
    <location>
        <position position="26"/>
    </location>
    <ligand>
        <name>substrate</name>
    </ligand>
</feature>
<dbReference type="PROSITE" id="PS51918">
    <property type="entry name" value="RADICAL_SAM"/>
    <property type="match status" value="1"/>
</dbReference>
<comment type="subunit">
    <text evidence="8">Homodimer.</text>
</comment>
<dbReference type="RefSeq" id="WP_013461166.1">
    <property type="nucleotide sequence ID" value="NC_014762.1"/>
</dbReference>
<dbReference type="HAMAP" id="MF_00917">
    <property type="entry name" value="QueE"/>
    <property type="match status" value="1"/>
</dbReference>
<dbReference type="InterPro" id="IPR024924">
    <property type="entry name" value="7-CO-7-deazaguanine_synth-like"/>
</dbReference>
<comment type="cofactor">
    <cofactor evidence="8">
        <name>Mg(2+)</name>
        <dbReference type="ChEBI" id="CHEBI:18420"/>
    </cofactor>
</comment>
<evidence type="ECO:0000256" key="5">
    <source>
        <dbReference type="ARBA" id="ARBA00023004"/>
    </source>
</evidence>
<dbReference type="EMBL" id="CP002355">
    <property type="protein sequence ID" value="ADR34969.1"/>
    <property type="molecule type" value="Genomic_DNA"/>
</dbReference>
<keyword evidence="8" id="KW-0671">Queuosine biosynthesis</keyword>
<feature type="binding site" evidence="8">
    <location>
        <position position="96"/>
    </location>
    <ligand>
        <name>S-adenosyl-L-methionine</name>
        <dbReference type="ChEBI" id="CHEBI:59789"/>
    </ligand>
</feature>
<gene>
    <name evidence="8" type="primary">queE</name>
    <name evidence="10" type="ordered locus">Sulku_2309</name>
</gene>
<dbReference type="OrthoDB" id="9792276at2"/>
<dbReference type="InterPro" id="IPR058240">
    <property type="entry name" value="rSAM_sf"/>
</dbReference>
<organism evidence="10 11">
    <name type="scientific">Sulfuricurvum kujiense (strain ATCC BAA-921 / DSM 16994 / JCM 11577 / YK-1)</name>
    <dbReference type="NCBI Taxonomy" id="709032"/>
    <lineage>
        <taxon>Bacteria</taxon>
        <taxon>Pseudomonadati</taxon>
        <taxon>Campylobacterota</taxon>
        <taxon>Epsilonproteobacteria</taxon>
        <taxon>Campylobacterales</taxon>
        <taxon>Sulfurimonadaceae</taxon>
        <taxon>Sulfuricurvum</taxon>
    </lineage>
</organism>
<dbReference type="GO" id="GO:0016840">
    <property type="term" value="F:carbon-nitrogen lyase activity"/>
    <property type="evidence" value="ECO:0007669"/>
    <property type="project" value="UniProtKB-UniRule"/>
</dbReference>
<feature type="binding site" evidence="8">
    <location>
        <position position="52"/>
    </location>
    <ligand>
        <name>[4Fe-4S] cluster</name>
        <dbReference type="ChEBI" id="CHEBI:49883"/>
        <note>4Fe-4S-S-AdoMet</note>
    </ligand>
</feature>
<dbReference type="GO" id="GO:1904047">
    <property type="term" value="F:S-adenosyl-L-methionine binding"/>
    <property type="evidence" value="ECO:0007669"/>
    <property type="project" value="UniProtKB-UniRule"/>
</dbReference>
<keyword evidence="4 8" id="KW-0460">Magnesium</keyword>
<evidence type="ECO:0000256" key="6">
    <source>
        <dbReference type="ARBA" id="ARBA00023014"/>
    </source>
</evidence>
<comment type="function">
    <text evidence="8">Catalyzes the complex heterocyclic radical-mediated conversion of 6-carboxy-5,6,7,8-tetrahydropterin (CPH4) to 7-carboxy-7-deazaguanine (CDG), a step common to the biosynthetic pathways of all 7-deazapurine-containing compounds.</text>
</comment>
<dbReference type="KEGG" id="sku:Sulku_2309"/>
<protein>
    <recommendedName>
        <fullName evidence="8">7-carboxy-7-deazaguanine synthase</fullName>
        <shortName evidence="8">CDG synthase</shortName>
        <ecNumber evidence="8">4.3.99.3</ecNumber>
    </recommendedName>
    <alternativeName>
        <fullName evidence="8">Queuosine biosynthesis protein QueE</fullName>
    </alternativeName>
</protein>
<dbReference type="STRING" id="709032.Sulku_2309"/>
<feature type="binding site" evidence="8">
    <location>
        <begin position="147"/>
        <end position="149"/>
    </location>
    <ligand>
        <name>S-adenosyl-L-methionine</name>
        <dbReference type="ChEBI" id="CHEBI:59789"/>
    </ligand>
</feature>
<comment type="cofactor">
    <cofactor evidence="8">
        <name>S-adenosyl-L-methionine</name>
        <dbReference type="ChEBI" id="CHEBI:59789"/>
    </cofactor>
    <text evidence="8">Binds 1 S-adenosyl-L-methionine per subunit.</text>
</comment>
<dbReference type="PANTHER" id="PTHR42836">
    <property type="entry name" value="7-CARBOXY-7-DEAZAGUANINE SYNTHASE"/>
    <property type="match status" value="1"/>
</dbReference>
<comment type="pathway">
    <text evidence="8">Purine metabolism; 7-cyano-7-deazaguanine biosynthesis.</text>
</comment>
<dbReference type="EC" id="4.3.99.3" evidence="8"/>
<dbReference type="GO" id="GO:0000287">
    <property type="term" value="F:magnesium ion binding"/>
    <property type="evidence" value="ECO:0007669"/>
    <property type="project" value="UniProtKB-UniRule"/>
</dbReference>
<evidence type="ECO:0000256" key="4">
    <source>
        <dbReference type="ARBA" id="ARBA00022842"/>
    </source>
</evidence>
<evidence type="ECO:0000259" key="9">
    <source>
        <dbReference type="PROSITE" id="PS51918"/>
    </source>
</evidence>
<dbReference type="AlphaFoldDB" id="E4TXN3"/>
<comment type="cofactor">
    <cofactor evidence="8">
        <name>[4Fe-4S] cluster</name>
        <dbReference type="ChEBI" id="CHEBI:49883"/>
    </cofactor>
    <text evidence="8">Binds 1 [4Fe-4S] cluster. The cluster is coordinated with 3 cysteines and an exchangeable S-adenosyl-L-methionine.</text>
</comment>
<evidence type="ECO:0000256" key="2">
    <source>
        <dbReference type="ARBA" id="ARBA00022691"/>
    </source>
</evidence>
<feature type="binding site" evidence="8">
    <location>
        <position position="34"/>
    </location>
    <ligand>
        <name>[4Fe-4S] cluster</name>
        <dbReference type="ChEBI" id="CHEBI:49883"/>
        <note>4Fe-4S-S-AdoMet</note>
    </ligand>
</feature>
<keyword evidence="11" id="KW-1185">Reference proteome</keyword>
<dbReference type="Gene3D" id="3.20.20.70">
    <property type="entry name" value="Aldolase class I"/>
    <property type="match status" value="1"/>
</dbReference>
<keyword evidence="6 8" id="KW-0411">Iron-sulfur</keyword>